<dbReference type="PANTHER" id="PTHR30437">
    <property type="entry name" value="TRANSCRIPTION ELONGATION FACTOR GREA"/>
    <property type="match status" value="1"/>
</dbReference>
<sequence length="170" mass="18778">MPTRPTNPQVVRRGDVVRITAVQLKIFEDRREALEKQLEDAQAEITELVGSSVNRREHDPTRARREVDRDQYKGELAYIELTLAAAEIIPEGGCGSMEVTVGSKVTVEFIEGPSTGEVSTYTITTDSDVKAGYISGVSPLAQAIMGKTCEDEGEYTVKDITYRVKILNIK</sequence>
<dbReference type="GO" id="GO:0070063">
    <property type="term" value="F:RNA polymerase binding"/>
    <property type="evidence" value="ECO:0007669"/>
    <property type="project" value="InterPro"/>
</dbReference>
<dbReference type="Proteomes" id="UP000178162">
    <property type="component" value="Unassembled WGS sequence"/>
</dbReference>
<name>A0A1G1WBV2_9BACT</name>
<feature type="coiled-coil region" evidence="1">
    <location>
        <begin position="24"/>
        <end position="51"/>
    </location>
</feature>
<organism evidence="3 4">
    <name type="scientific">Candidatus Woykebacteria bacterium RBG_16_39_9b</name>
    <dbReference type="NCBI Taxonomy" id="1802595"/>
    <lineage>
        <taxon>Bacteria</taxon>
        <taxon>Candidatus Woykeibacteriota</taxon>
    </lineage>
</organism>
<evidence type="ECO:0000259" key="2">
    <source>
        <dbReference type="Pfam" id="PF01272"/>
    </source>
</evidence>
<dbReference type="Pfam" id="PF01272">
    <property type="entry name" value="GreA_GreB"/>
    <property type="match status" value="1"/>
</dbReference>
<comment type="caution">
    <text evidence="3">The sequence shown here is derived from an EMBL/GenBank/DDBJ whole genome shotgun (WGS) entry which is preliminary data.</text>
</comment>
<dbReference type="GO" id="GO:0032784">
    <property type="term" value="P:regulation of DNA-templated transcription elongation"/>
    <property type="evidence" value="ECO:0007669"/>
    <property type="project" value="InterPro"/>
</dbReference>
<gene>
    <name evidence="3" type="ORF">A2134_02030</name>
</gene>
<dbReference type="SUPFAM" id="SSF54534">
    <property type="entry name" value="FKBP-like"/>
    <property type="match status" value="1"/>
</dbReference>
<feature type="domain" description="Transcription elongation factor GreA/GreB C-terminal" evidence="2">
    <location>
        <begin position="98"/>
        <end position="170"/>
    </location>
</feature>
<dbReference type="AlphaFoldDB" id="A0A1G1WBV2"/>
<dbReference type="GO" id="GO:0006354">
    <property type="term" value="P:DNA-templated transcription elongation"/>
    <property type="evidence" value="ECO:0007669"/>
    <property type="project" value="TreeGrafter"/>
</dbReference>
<protein>
    <recommendedName>
        <fullName evidence="2">Transcription elongation factor GreA/GreB C-terminal domain-containing protein</fullName>
    </recommendedName>
</protein>
<reference evidence="3 4" key="1">
    <citation type="journal article" date="2016" name="Nat. Commun.">
        <title>Thousands of microbial genomes shed light on interconnected biogeochemical processes in an aquifer system.</title>
        <authorList>
            <person name="Anantharaman K."/>
            <person name="Brown C.T."/>
            <person name="Hug L.A."/>
            <person name="Sharon I."/>
            <person name="Castelle C.J."/>
            <person name="Probst A.J."/>
            <person name="Thomas B.C."/>
            <person name="Singh A."/>
            <person name="Wilkins M.J."/>
            <person name="Karaoz U."/>
            <person name="Brodie E.L."/>
            <person name="Williams K.H."/>
            <person name="Hubbard S.S."/>
            <person name="Banfield J.F."/>
        </authorList>
    </citation>
    <scope>NUCLEOTIDE SEQUENCE [LARGE SCALE GENOMIC DNA]</scope>
</reference>
<keyword evidence="1" id="KW-0175">Coiled coil</keyword>
<dbReference type="PANTHER" id="PTHR30437:SF4">
    <property type="entry name" value="TRANSCRIPTION ELONGATION FACTOR GREA"/>
    <property type="match status" value="1"/>
</dbReference>
<proteinExistence type="predicted"/>
<evidence type="ECO:0000256" key="1">
    <source>
        <dbReference type="SAM" id="Coils"/>
    </source>
</evidence>
<dbReference type="InterPro" id="IPR036953">
    <property type="entry name" value="GreA/GreB_C_sf"/>
</dbReference>
<dbReference type="InterPro" id="IPR023459">
    <property type="entry name" value="Tscrpt_elong_fac_GreA/B_fam"/>
</dbReference>
<evidence type="ECO:0000313" key="4">
    <source>
        <dbReference type="Proteomes" id="UP000178162"/>
    </source>
</evidence>
<evidence type="ECO:0000313" key="3">
    <source>
        <dbReference type="EMBL" id="OGY25101.1"/>
    </source>
</evidence>
<dbReference type="STRING" id="1802595.A2134_02030"/>
<accession>A0A1G1WBV2</accession>
<dbReference type="EMBL" id="MHCR01000024">
    <property type="protein sequence ID" value="OGY25101.1"/>
    <property type="molecule type" value="Genomic_DNA"/>
</dbReference>
<dbReference type="PIRSF" id="PIRSF006092">
    <property type="entry name" value="GreA_GreB"/>
    <property type="match status" value="1"/>
</dbReference>
<dbReference type="InterPro" id="IPR001437">
    <property type="entry name" value="Tscrpt_elong_fac_GreA/B_C"/>
</dbReference>
<dbReference type="Gene3D" id="3.10.50.30">
    <property type="entry name" value="Transcription elongation factor, GreA/GreB, C-terminal domain"/>
    <property type="match status" value="1"/>
</dbReference>
<dbReference type="GO" id="GO:0003677">
    <property type="term" value="F:DNA binding"/>
    <property type="evidence" value="ECO:0007669"/>
    <property type="project" value="InterPro"/>
</dbReference>